<protein>
    <submittedName>
        <fullName evidence="1">Prepilin peptidase</fullName>
    </submittedName>
</protein>
<dbReference type="OrthoDB" id="9789291at2"/>
<dbReference type="EMBL" id="JAERKF010000005">
    <property type="protein sequence ID" value="MBS1010191.1"/>
    <property type="molecule type" value="Genomic_DNA"/>
</dbReference>
<dbReference type="InterPro" id="IPR050882">
    <property type="entry name" value="Prepilin_peptidase/N-MTase"/>
</dbReference>
<dbReference type="Pfam" id="PF06750">
    <property type="entry name" value="A24_N_bact"/>
    <property type="match status" value="1"/>
</dbReference>
<reference evidence="1" key="1">
    <citation type="submission" date="2020-12" db="EMBL/GenBank/DDBJ databases">
        <authorList>
            <person name="Mcmullen J.G."/>
        </authorList>
    </citation>
    <scope>NUCLEOTIDE SEQUENCE</scope>
    <source>
        <strain evidence="1">Dm-2019-70</strain>
    </source>
</reference>
<proteinExistence type="predicted"/>
<dbReference type="PANTHER" id="PTHR30487">
    <property type="entry name" value="TYPE 4 PREPILIN-LIKE PROTEINS LEADER PEPTIDE-PROCESSING ENZYME"/>
    <property type="match status" value="1"/>
</dbReference>
<name>A0A1X0XV85_LEVBR</name>
<sequence length="215" mass="24537">MQVILFCYGSCLGSFGTAWAYRRMRQESLLYPDSHCETCQTPLKPWQLIPIWSYLILRGRCTTCQTPITPVTFVAEVLGGTLFTTLNAATWLPISWLACWGLAALHDWHTQTFPAWLSWIGLSLALWGHSPVVWLIVVFINSLINWLWSRWPVPTIGNGDLEFFLSYGLMWGLTAMAHWLLLAASLALIINRRTAQLAFIPYLLISALFWWLMAS</sequence>
<evidence type="ECO:0000313" key="1">
    <source>
        <dbReference type="EMBL" id="MBS1010191.1"/>
    </source>
</evidence>
<comment type="caution">
    <text evidence="1">The sequence shown here is derived from an EMBL/GenBank/DDBJ whole genome shotgun (WGS) entry which is preliminary data.</text>
</comment>
<evidence type="ECO:0000313" key="2">
    <source>
        <dbReference type="Proteomes" id="UP000676478"/>
    </source>
</evidence>
<reference evidence="1" key="2">
    <citation type="submission" date="2022-09" db="EMBL/GenBank/DDBJ databases">
        <title>Genome-inferred correspondence between phylogeny and metabolic traits in the wild Drosophila gut microbiome.</title>
        <authorList>
            <person name="Bueno E."/>
            <person name="Blow F."/>
            <person name="Douglas A.E."/>
        </authorList>
    </citation>
    <scope>NUCLEOTIDE SEQUENCE</scope>
    <source>
        <strain evidence="1">Dm-2019-70</strain>
    </source>
</reference>
<organism evidence="1 2">
    <name type="scientific">Levilactobacillus brevis</name>
    <name type="common">Lactobacillus brevis</name>
    <dbReference type="NCBI Taxonomy" id="1580"/>
    <lineage>
        <taxon>Bacteria</taxon>
        <taxon>Bacillati</taxon>
        <taxon>Bacillota</taxon>
        <taxon>Bacilli</taxon>
        <taxon>Lactobacillales</taxon>
        <taxon>Lactobacillaceae</taxon>
        <taxon>Levilactobacillus</taxon>
    </lineage>
</organism>
<dbReference type="InterPro" id="IPR010627">
    <property type="entry name" value="Prepilin_pept_A24_N"/>
</dbReference>
<dbReference type="RefSeq" id="WP_039107664.1">
    <property type="nucleotide sequence ID" value="NZ_CAKMAP010000001.1"/>
</dbReference>
<gene>
    <name evidence="1" type="ORF">JK167_05020</name>
</gene>
<dbReference type="AlphaFoldDB" id="A0A1X0XV85"/>
<dbReference type="Proteomes" id="UP000676478">
    <property type="component" value="Unassembled WGS sequence"/>
</dbReference>
<accession>A0A1X0XV85</accession>
<dbReference type="PANTHER" id="PTHR30487:SF0">
    <property type="entry name" value="PREPILIN LEADER PEPTIDASE_N-METHYLTRANSFERASE-RELATED"/>
    <property type="match status" value="1"/>
</dbReference>
<dbReference type="GO" id="GO:0005886">
    <property type="term" value="C:plasma membrane"/>
    <property type="evidence" value="ECO:0007669"/>
    <property type="project" value="TreeGrafter"/>
</dbReference>
<dbReference type="GO" id="GO:0004190">
    <property type="term" value="F:aspartic-type endopeptidase activity"/>
    <property type="evidence" value="ECO:0007669"/>
    <property type="project" value="TreeGrafter"/>
</dbReference>
<dbReference type="GO" id="GO:0006465">
    <property type="term" value="P:signal peptide processing"/>
    <property type="evidence" value="ECO:0007669"/>
    <property type="project" value="TreeGrafter"/>
</dbReference>